<feature type="transmembrane region" description="Helical" evidence="8">
    <location>
        <begin position="67"/>
        <end position="87"/>
    </location>
</feature>
<reference evidence="9 10" key="1">
    <citation type="submission" date="2023-06" db="EMBL/GenBank/DDBJ databases">
        <title>Sporosarcina sp. nov., isolated from Korean traditional fermented seafood 'Jeotgal'.</title>
        <authorList>
            <person name="Yang A.I."/>
            <person name="Shin N.-R."/>
        </authorList>
    </citation>
    <scope>NUCLEOTIDE SEQUENCE [LARGE SCALE GENOMIC DNA]</scope>
    <source>
        <strain evidence="9 10">KCTC43456</strain>
    </source>
</reference>
<dbReference type="EMBL" id="JAUBDJ010000001">
    <property type="protein sequence ID" value="MDW0115431.1"/>
    <property type="molecule type" value="Genomic_DNA"/>
</dbReference>
<organism evidence="9 10">
    <name type="scientific">Sporosarcina thermotolerans</name>
    <dbReference type="NCBI Taxonomy" id="633404"/>
    <lineage>
        <taxon>Bacteria</taxon>
        <taxon>Bacillati</taxon>
        <taxon>Bacillota</taxon>
        <taxon>Bacilli</taxon>
        <taxon>Bacillales</taxon>
        <taxon>Caryophanaceae</taxon>
        <taxon>Sporosarcina</taxon>
    </lineage>
</organism>
<dbReference type="GO" id="GO:0016020">
    <property type="term" value="C:membrane"/>
    <property type="evidence" value="ECO:0007669"/>
    <property type="project" value="UniProtKB-SubCell"/>
</dbReference>
<dbReference type="Proteomes" id="UP001271648">
    <property type="component" value="Unassembled WGS sequence"/>
</dbReference>
<dbReference type="PANTHER" id="PTHR34975">
    <property type="entry name" value="SPORE GERMINATION PROTEIN A2"/>
    <property type="match status" value="1"/>
</dbReference>
<feature type="transmembrane region" description="Helical" evidence="8">
    <location>
        <begin position="312"/>
        <end position="330"/>
    </location>
</feature>
<dbReference type="GO" id="GO:0009847">
    <property type="term" value="P:spore germination"/>
    <property type="evidence" value="ECO:0007669"/>
    <property type="project" value="InterPro"/>
</dbReference>
<feature type="transmembrane region" description="Helical" evidence="8">
    <location>
        <begin position="248"/>
        <end position="270"/>
    </location>
</feature>
<dbReference type="RefSeq" id="WP_283731945.1">
    <property type="nucleotide sequence ID" value="NZ_CP125968.1"/>
</dbReference>
<gene>
    <name evidence="9" type="ORF">QTL97_00565</name>
</gene>
<evidence type="ECO:0000256" key="1">
    <source>
        <dbReference type="ARBA" id="ARBA00004141"/>
    </source>
</evidence>
<dbReference type="Pfam" id="PF03845">
    <property type="entry name" value="Spore_permease"/>
    <property type="match status" value="1"/>
</dbReference>
<feature type="transmembrane region" description="Helical" evidence="8">
    <location>
        <begin position="122"/>
        <end position="145"/>
    </location>
</feature>
<dbReference type="InterPro" id="IPR004761">
    <property type="entry name" value="Spore_GerAB"/>
</dbReference>
<protein>
    <submittedName>
        <fullName evidence="9">GerAB/ArcD/ProY family transporter</fullName>
    </submittedName>
</protein>
<feature type="transmembrane region" description="Helical" evidence="8">
    <location>
        <begin position="282"/>
        <end position="300"/>
    </location>
</feature>
<keyword evidence="10" id="KW-1185">Reference proteome</keyword>
<dbReference type="AlphaFoldDB" id="A0AAW9A726"/>
<feature type="transmembrane region" description="Helical" evidence="8">
    <location>
        <begin position="204"/>
        <end position="228"/>
    </location>
</feature>
<evidence type="ECO:0000313" key="9">
    <source>
        <dbReference type="EMBL" id="MDW0115431.1"/>
    </source>
</evidence>
<evidence type="ECO:0000256" key="2">
    <source>
        <dbReference type="ARBA" id="ARBA00007998"/>
    </source>
</evidence>
<evidence type="ECO:0000256" key="4">
    <source>
        <dbReference type="ARBA" id="ARBA00022544"/>
    </source>
</evidence>
<name>A0AAW9A726_9BACL</name>
<keyword evidence="6 8" id="KW-1133">Transmembrane helix</keyword>
<feature type="transmembrane region" description="Helical" evidence="8">
    <location>
        <begin position="165"/>
        <end position="184"/>
    </location>
</feature>
<proteinExistence type="inferred from homology"/>
<accession>A0AAW9A726</accession>
<evidence type="ECO:0000256" key="6">
    <source>
        <dbReference type="ARBA" id="ARBA00022989"/>
    </source>
</evidence>
<feature type="transmembrane region" description="Helical" evidence="8">
    <location>
        <begin position="7"/>
        <end position="25"/>
    </location>
</feature>
<evidence type="ECO:0000256" key="8">
    <source>
        <dbReference type="SAM" id="Phobius"/>
    </source>
</evidence>
<evidence type="ECO:0000256" key="5">
    <source>
        <dbReference type="ARBA" id="ARBA00022692"/>
    </source>
</evidence>
<feature type="transmembrane region" description="Helical" evidence="8">
    <location>
        <begin position="37"/>
        <end position="55"/>
    </location>
</feature>
<sequence length="336" mass="39616">MFTLSRIQFFLLLFVVQTGTVFVSFQHRLINIAGTTSWVVFIAAGLMHYVLLLLYEKFYKRFKPGRFVAGLYIAYWSFAIIAFLSYVNYTLSVWIFPNTPQIVTMAIIVGVSLYANTRRIEAVINLPSIILALFPIFIVFLFMAIPDLVWTWLFPVKLTEIKPLLRGLFMAQATFIGIEFYLFFRKYVIQKVKGMPLFIYQLTWFFFFFTILVFILLFFPVHAITFIPEPLLHILKAQKVTFVERLDLFFLFIWVIWSVIAITLYFFMCVQARRIYFNNENKFYTVLLHCLIIIVSSYFATKDRSDMLRQLIVYPHILFTILIPAVVILLNRGNKN</sequence>
<comment type="subcellular location">
    <subcellularLocation>
        <location evidence="1">Membrane</location>
        <topology evidence="1">Multi-pass membrane protein</topology>
    </subcellularLocation>
</comment>
<keyword evidence="4" id="KW-0309">Germination</keyword>
<dbReference type="PANTHER" id="PTHR34975:SF2">
    <property type="entry name" value="SPORE GERMINATION PROTEIN A2"/>
    <property type="match status" value="1"/>
</dbReference>
<keyword evidence="5 8" id="KW-0812">Transmembrane</keyword>
<evidence type="ECO:0000313" key="10">
    <source>
        <dbReference type="Proteomes" id="UP001271648"/>
    </source>
</evidence>
<comment type="caution">
    <text evidence="9">The sequence shown here is derived from an EMBL/GenBank/DDBJ whole genome shotgun (WGS) entry which is preliminary data.</text>
</comment>
<evidence type="ECO:0000256" key="7">
    <source>
        <dbReference type="ARBA" id="ARBA00023136"/>
    </source>
</evidence>
<keyword evidence="3" id="KW-0813">Transport</keyword>
<keyword evidence="7 8" id="KW-0472">Membrane</keyword>
<comment type="similarity">
    <text evidence="2">Belongs to the amino acid-polyamine-organocation (APC) superfamily. Spore germination protein (SGP) (TC 2.A.3.9) family.</text>
</comment>
<evidence type="ECO:0000256" key="3">
    <source>
        <dbReference type="ARBA" id="ARBA00022448"/>
    </source>
</evidence>
<feature type="transmembrane region" description="Helical" evidence="8">
    <location>
        <begin position="93"/>
        <end position="115"/>
    </location>
</feature>